<dbReference type="CDD" id="cd22893">
    <property type="entry name" value="PlcA-like"/>
    <property type="match status" value="1"/>
</dbReference>
<dbReference type="Pfam" id="PF13699">
    <property type="entry name" value="eCIS_core"/>
    <property type="match status" value="1"/>
</dbReference>
<dbReference type="AlphaFoldDB" id="A0A5B2VM54"/>
<dbReference type="InterPro" id="IPR025295">
    <property type="entry name" value="eCIS_core_dom"/>
</dbReference>
<proteinExistence type="predicted"/>
<accession>A0A5B2VM54</accession>
<keyword evidence="3" id="KW-1185">Reference proteome</keyword>
<gene>
    <name evidence="2" type="ORF">F0L74_24090</name>
</gene>
<sequence length="659" mass="72116">MPEQTMIATLANGNPIPAAEAHITTQDTEHTQEYYAPWALTRLPVQRKLAIGAVDDPLEREADSMADKVMRMPIPSFIQRKCAHCEEEKKAQRKPLAAFIQKKGTEGNSYTSNAVASQIQATKGSGSTLLRNTKSFMESRFGADFSRVRLHTGDYAAQMSTELNAQAFTVGNDIYFNAGKFSPETSSGQYLLAHELTHTIQQRGGDTAIRRFGSDEHRRMGDSAVGGHVFVTAYGRFSFGEMVAMAGDYFESVDEIARLAESGNPTDREQIEYVLWKVNPTRPMPVVSESAIAMVMNRYYRLAAANETHFSTGGTLGNSNRARYISLHMNALNEAFAEGRNPVTPRRWTWQTTEGFAQHYLTDAFSAGHVRTERGNIQRHWNGLYPNFTNNLVSMISCYMAAHINARDAVGYFSSVDGLATDIAPVIRGQAGNVLSAFSIGDLISIVLHDADNAGLDVVSPRGPAGTTFPSPFHWRAVGDENLFPRTGTASTAQQQTQQMMSEAMFLSHDEGRQAYTAGISNDISTLARLTDLMNFRALSLIPSEDTSSTTNPVYVWRAANLAALPTNIQALITAAFLPDTEIRKELDALAIPCITPASGFDLHTRDAFLCFKQKLLADVWGTIQEIAAGGTALCPPGQNDFCPTLRNSCQPSAQLGGH</sequence>
<name>A0A5B2VM54_9BACT</name>
<evidence type="ECO:0000259" key="1">
    <source>
        <dbReference type="Pfam" id="PF13699"/>
    </source>
</evidence>
<dbReference type="Proteomes" id="UP000324611">
    <property type="component" value="Unassembled WGS sequence"/>
</dbReference>
<evidence type="ECO:0000313" key="2">
    <source>
        <dbReference type="EMBL" id="KAA2239289.1"/>
    </source>
</evidence>
<dbReference type="InterPro" id="IPR049756">
    <property type="entry name" value="PlcA-like_dom"/>
</dbReference>
<reference evidence="2 3" key="1">
    <citation type="submission" date="2019-09" db="EMBL/GenBank/DDBJ databases">
        <title>Chitinophaga ginsengihumi sp. nov., isolated from soil of ginseng rhizosphere.</title>
        <authorList>
            <person name="Lee J."/>
        </authorList>
    </citation>
    <scope>NUCLEOTIDE SEQUENCE [LARGE SCALE GENOMIC DNA]</scope>
    <source>
        <strain evidence="2 3">BN140078</strain>
    </source>
</reference>
<feature type="domain" description="eCIS core" evidence="1">
    <location>
        <begin position="131"/>
        <end position="205"/>
    </location>
</feature>
<organism evidence="2 3">
    <name type="scientific">Chitinophaga agrisoli</name>
    <dbReference type="NCBI Taxonomy" id="2607653"/>
    <lineage>
        <taxon>Bacteria</taxon>
        <taxon>Pseudomonadati</taxon>
        <taxon>Bacteroidota</taxon>
        <taxon>Chitinophagia</taxon>
        <taxon>Chitinophagales</taxon>
        <taxon>Chitinophagaceae</taxon>
        <taxon>Chitinophaga</taxon>
    </lineage>
</organism>
<protein>
    <submittedName>
        <fullName evidence="2">DUF4157 domain-containing protein</fullName>
    </submittedName>
</protein>
<evidence type="ECO:0000313" key="3">
    <source>
        <dbReference type="Proteomes" id="UP000324611"/>
    </source>
</evidence>
<comment type="caution">
    <text evidence="2">The sequence shown here is derived from an EMBL/GenBank/DDBJ whole genome shotgun (WGS) entry which is preliminary data.</text>
</comment>
<dbReference type="RefSeq" id="WP_149840468.1">
    <property type="nucleotide sequence ID" value="NZ_VUOC01000004.1"/>
</dbReference>
<reference evidence="2 3" key="2">
    <citation type="submission" date="2019-09" db="EMBL/GenBank/DDBJ databases">
        <authorList>
            <person name="Jin C."/>
        </authorList>
    </citation>
    <scope>NUCLEOTIDE SEQUENCE [LARGE SCALE GENOMIC DNA]</scope>
    <source>
        <strain evidence="2 3">BN140078</strain>
    </source>
</reference>
<dbReference type="EMBL" id="VUOC01000004">
    <property type="protein sequence ID" value="KAA2239289.1"/>
    <property type="molecule type" value="Genomic_DNA"/>
</dbReference>